<dbReference type="STRING" id="157687.HMPREF3180_02349"/>
<name>A0A133ZVE0_9FUSO</name>
<dbReference type="RefSeq" id="WP_269447684.1">
    <property type="nucleotide sequence ID" value="NZ_KQ960118.1"/>
</dbReference>
<dbReference type="PATRIC" id="fig|157687.3.peg.2359"/>
<protein>
    <submittedName>
        <fullName evidence="1">Uncharacterized protein</fullName>
    </submittedName>
</protein>
<gene>
    <name evidence="1" type="ORF">HMPREF3180_02349</name>
</gene>
<sequence length="44" mass="5234">MKIFLSWSGEPSKSIAEKFKNWLPNVLQYVEPYFSQQDIELGER</sequence>
<evidence type="ECO:0000313" key="1">
    <source>
        <dbReference type="EMBL" id="KXB59407.1"/>
    </source>
</evidence>
<reference evidence="2" key="1">
    <citation type="submission" date="2016-01" db="EMBL/GenBank/DDBJ databases">
        <authorList>
            <person name="Mitreva M."/>
            <person name="Pepin K.H."/>
            <person name="Mihindukulasuriya K.A."/>
            <person name="Fulton R."/>
            <person name="Fronick C."/>
            <person name="O'Laughlin M."/>
            <person name="Miner T."/>
            <person name="Herter B."/>
            <person name="Rosa B.A."/>
            <person name="Cordes M."/>
            <person name="Tomlinson C."/>
            <person name="Wollam A."/>
            <person name="Palsikar V.B."/>
            <person name="Mardis E.R."/>
            <person name="Wilson R.K."/>
        </authorList>
    </citation>
    <scope>NUCLEOTIDE SEQUENCE [LARGE SCALE GENOMIC DNA]</scope>
    <source>
        <strain evidence="2">KA00185</strain>
    </source>
</reference>
<accession>A0A133ZVE0</accession>
<comment type="caution">
    <text evidence="1">The sequence shown here is derived from an EMBL/GenBank/DDBJ whole genome shotgun (WGS) entry which is preliminary data.</text>
</comment>
<evidence type="ECO:0000313" key="2">
    <source>
        <dbReference type="Proteomes" id="UP000070483"/>
    </source>
</evidence>
<dbReference type="AlphaFoldDB" id="A0A133ZVE0"/>
<dbReference type="Proteomes" id="UP000070483">
    <property type="component" value="Unassembled WGS sequence"/>
</dbReference>
<keyword evidence="2" id="KW-1185">Reference proteome</keyword>
<organism evidence="1 2">
    <name type="scientific">Leptotrichia wadei</name>
    <dbReference type="NCBI Taxonomy" id="157687"/>
    <lineage>
        <taxon>Bacteria</taxon>
        <taxon>Fusobacteriati</taxon>
        <taxon>Fusobacteriota</taxon>
        <taxon>Fusobacteriia</taxon>
        <taxon>Fusobacteriales</taxon>
        <taxon>Leptotrichiaceae</taxon>
        <taxon>Leptotrichia</taxon>
    </lineage>
</organism>
<proteinExistence type="predicted"/>
<dbReference type="EMBL" id="LSDD01000176">
    <property type="protein sequence ID" value="KXB59407.1"/>
    <property type="molecule type" value="Genomic_DNA"/>
</dbReference>